<name>A0A2U2I701_9BURK</name>
<dbReference type="Gene3D" id="3.40.50.880">
    <property type="match status" value="1"/>
</dbReference>
<dbReference type="AlphaFoldDB" id="A0A2U2I701"/>
<reference evidence="5 6" key="1">
    <citation type="submission" date="2018-04" db="EMBL/GenBank/DDBJ databases">
        <title>Massilia violaceinigra sp. nov., a novel purple-pigmented bacterium isolated from Tianshan glacier, Xinjiang, China.</title>
        <authorList>
            <person name="Wang H."/>
        </authorList>
    </citation>
    <scope>NUCLEOTIDE SEQUENCE [LARGE SCALE GENOMIC DNA]</scope>
    <source>
        <strain evidence="5 6">B448-2</strain>
    </source>
</reference>
<dbReference type="GO" id="GO:0016740">
    <property type="term" value="F:transferase activity"/>
    <property type="evidence" value="ECO:0007669"/>
    <property type="project" value="UniProtKB-KW"/>
</dbReference>
<sequence>MLKKILRGVLWALGTLMLLSACGYGYWQGFGLDERPKPNTAARAADLDLMKNAVAVKRGRILAVVSSTPRIGGTNKKAGYELTELSRAYYTFRANGYEVDIASPRGGVPPVDEDDMGEADFAFLNDAGAQDKVANSIPLAKVDSAAYAAVYFVGGKGAMFDFADNPDIDRIVRDVYRRGVVGAVCHGPAALLNVKLDNGKPLIAGKRMTAFSNAEELFLMENAHDLFGFLVEDRASAAGARFVAGPQVLDNTVVDGRLVTGQNPWSTWSVAEAMITALGHAPVARRATAEEVNVHLLATYYRSGLAAARAERDRMAQPDRQLVLMHAIVAGMQWRLVDAFNLQRLARRQSL</sequence>
<keyword evidence="1" id="KW-0346">Stress response</keyword>
<keyword evidence="2" id="KW-0456">Lyase</keyword>
<dbReference type="InterPro" id="IPR002818">
    <property type="entry name" value="DJ-1/PfpI"/>
</dbReference>
<evidence type="ECO:0000256" key="2">
    <source>
        <dbReference type="ARBA" id="ARBA00023239"/>
    </source>
</evidence>
<gene>
    <name evidence="5" type="ORF">C7C56_000980</name>
</gene>
<dbReference type="SUPFAM" id="SSF52317">
    <property type="entry name" value="Class I glutamine amidotransferase-like"/>
    <property type="match status" value="1"/>
</dbReference>
<dbReference type="InterPro" id="IPR050325">
    <property type="entry name" value="Prot/Nucl_acid_deglycase"/>
</dbReference>
<dbReference type="Proteomes" id="UP000241421">
    <property type="component" value="Unassembled WGS sequence"/>
</dbReference>
<evidence type="ECO:0000256" key="1">
    <source>
        <dbReference type="ARBA" id="ARBA00023016"/>
    </source>
</evidence>
<protein>
    <submittedName>
        <fullName evidence="5">Type 1 glutamine amidotransferase domain-containing protein</fullName>
    </submittedName>
</protein>
<evidence type="ECO:0000313" key="5">
    <source>
        <dbReference type="EMBL" id="PWF55527.1"/>
    </source>
</evidence>
<organism evidence="5 6">
    <name type="scientific">Massilia glaciei</name>
    <dbReference type="NCBI Taxonomy" id="1524097"/>
    <lineage>
        <taxon>Bacteria</taxon>
        <taxon>Pseudomonadati</taxon>
        <taxon>Pseudomonadota</taxon>
        <taxon>Betaproteobacteria</taxon>
        <taxon>Burkholderiales</taxon>
        <taxon>Oxalobacteraceae</taxon>
        <taxon>Telluria group</taxon>
        <taxon>Massilia</taxon>
    </lineage>
</organism>
<dbReference type="OrthoDB" id="9792284at2"/>
<dbReference type="EMBL" id="PXWF02000019">
    <property type="protein sequence ID" value="PWF55527.1"/>
    <property type="molecule type" value="Genomic_DNA"/>
</dbReference>
<keyword evidence="5" id="KW-0315">Glutamine amidotransferase</keyword>
<proteinExistence type="inferred from homology"/>
<feature type="domain" description="DJ-1/PfpI" evidence="4">
    <location>
        <begin position="79"/>
        <end position="274"/>
    </location>
</feature>
<dbReference type="PANTHER" id="PTHR48094:SF11">
    <property type="entry name" value="GLUTATHIONE-INDEPENDENT GLYOXALASE HSP31-RELATED"/>
    <property type="match status" value="1"/>
</dbReference>
<comment type="caution">
    <text evidence="5">The sequence shown here is derived from an EMBL/GenBank/DDBJ whole genome shotgun (WGS) entry which is preliminary data.</text>
</comment>
<dbReference type="PANTHER" id="PTHR48094">
    <property type="entry name" value="PROTEIN/NUCLEIC ACID DEGLYCASE DJ-1-RELATED"/>
    <property type="match status" value="1"/>
</dbReference>
<dbReference type="InterPro" id="IPR029062">
    <property type="entry name" value="Class_I_gatase-like"/>
</dbReference>
<keyword evidence="5" id="KW-0808">Transferase</keyword>
<dbReference type="GO" id="GO:0019243">
    <property type="term" value="P:methylglyoxal catabolic process to D-lactate via S-lactoyl-glutathione"/>
    <property type="evidence" value="ECO:0007669"/>
    <property type="project" value="TreeGrafter"/>
</dbReference>
<dbReference type="RefSeq" id="WP_106755639.1">
    <property type="nucleotide sequence ID" value="NZ_PXWF02000019.1"/>
</dbReference>
<comment type="similarity">
    <text evidence="3">Belongs to the peptidase C56 family. HSP31-like subfamily.</text>
</comment>
<evidence type="ECO:0000313" key="6">
    <source>
        <dbReference type="Proteomes" id="UP000241421"/>
    </source>
</evidence>
<evidence type="ECO:0000259" key="4">
    <source>
        <dbReference type="Pfam" id="PF01965"/>
    </source>
</evidence>
<dbReference type="GO" id="GO:0019172">
    <property type="term" value="F:glyoxalase III activity"/>
    <property type="evidence" value="ECO:0007669"/>
    <property type="project" value="TreeGrafter"/>
</dbReference>
<evidence type="ECO:0000256" key="3">
    <source>
        <dbReference type="ARBA" id="ARBA00038493"/>
    </source>
</evidence>
<dbReference type="CDD" id="cd03141">
    <property type="entry name" value="GATase1_Hsp31_like"/>
    <property type="match status" value="1"/>
</dbReference>
<keyword evidence="6" id="KW-1185">Reference proteome</keyword>
<dbReference type="Pfam" id="PF01965">
    <property type="entry name" value="DJ-1_PfpI"/>
    <property type="match status" value="1"/>
</dbReference>
<dbReference type="PROSITE" id="PS51257">
    <property type="entry name" value="PROKAR_LIPOPROTEIN"/>
    <property type="match status" value="1"/>
</dbReference>
<dbReference type="GO" id="GO:0005737">
    <property type="term" value="C:cytoplasm"/>
    <property type="evidence" value="ECO:0007669"/>
    <property type="project" value="TreeGrafter"/>
</dbReference>
<accession>A0A2U2I701</accession>